<dbReference type="AlphaFoldDB" id="A0A0M0K1V0"/>
<sequence>MQLRRDEAEPRVTTVIWVGGTSALARTYFDEVHPTVRDRLHIVVAAPALPSWTLPKVGVSFVALDLLDVKSVDSFFSRPELLDTYRTGPSVMIIGVRLSLVWAGSRQSTLAAHLGRLISRAAVAGCLGVVHISSVAVADHVVSQHNVSESAPLPALDAYHSDYDRFKRLSEVIVDDECTKANERAALSGETRMMVWTHLRISGIFSNDPACIQCTAVRNQAYISAYSSTCIDFNSSANVSHAITLLVERIVRVVTALPASADPSVPVECAANLDGRRVQRVYYYTRATTAPVPYGALVADYRSAHGIQYGVWLPEILYLGFVRCVQALCALCRWLALARSVAYLLAVSVADHTFDCSRFREDFPEMQAREESIRECFVRIRQRQEEALALSRADALSRSDTAKLG</sequence>
<organism evidence="1 2">
    <name type="scientific">Chrysochromulina tobinii</name>
    <dbReference type="NCBI Taxonomy" id="1460289"/>
    <lineage>
        <taxon>Eukaryota</taxon>
        <taxon>Haptista</taxon>
        <taxon>Haptophyta</taxon>
        <taxon>Prymnesiophyceae</taxon>
        <taxon>Prymnesiales</taxon>
        <taxon>Chrysochromulinaceae</taxon>
        <taxon>Chrysochromulina</taxon>
    </lineage>
</organism>
<dbReference type="Gene3D" id="3.40.50.720">
    <property type="entry name" value="NAD(P)-binding Rossmann-like Domain"/>
    <property type="match status" value="1"/>
</dbReference>
<reference evidence="2" key="1">
    <citation type="journal article" date="2015" name="PLoS Genet.">
        <title>Genome Sequence and Transcriptome Analyses of Chrysochromulina tobin: Metabolic Tools for Enhanced Algal Fitness in the Prominent Order Prymnesiales (Haptophyceae).</title>
        <authorList>
            <person name="Hovde B.T."/>
            <person name="Deodato C.R."/>
            <person name="Hunsperger H.M."/>
            <person name="Ryken S.A."/>
            <person name="Yost W."/>
            <person name="Jha R.K."/>
            <person name="Patterson J."/>
            <person name="Monnat R.J. Jr."/>
            <person name="Barlow S.B."/>
            <person name="Starkenburg S.R."/>
            <person name="Cattolico R.A."/>
        </authorList>
    </citation>
    <scope>NUCLEOTIDE SEQUENCE</scope>
    <source>
        <strain evidence="2">CCMP291</strain>
    </source>
</reference>
<comment type="caution">
    <text evidence="1">The sequence shown here is derived from an EMBL/GenBank/DDBJ whole genome shotgun (WGS) entry which is preliminary data.</text>
</comment>
<name>A0A0M0K1V0_9EUKA</name>
<protein>
    <submittedName>
        <fullName evidence="1">Uncharacterized protein</fullName>
    </submittedName>
</protein>
<keyword evidence="2" id="KW-1185">Reference proteome</keyword>
<accession>A0A0M0K1V0</accession>
<dbReference type="InterPro" id="IPR036291">
    <property type="entry name" value="NAD(P)-bd_dom_sf"/>
</dbReference>
<dbReference type="SUPFAM" id="SSF51735">
    <property type="entry name" value="NAD(P)-binding Rossmann-fold domains"/>
    <property type="match status" value="1"/>
</dbReference>
<proteinExistence type="predicted"/>
<evidence type="ECO:0000313" key="2">
    <source>
        <dbReference type="Proteomes" id="UP000037460"/>
    </source>
</evidence>
<dbReference type="EMBL" id="JWZX01001686">
    <property type="protein sequence ID" value="KOO32790.1"/>
    <property type="molecule type" value="Genomic_DNA"/>
</dbReference>
<evidence type="ECO:0000313" key="1">
    <source>
        <dbReference type="EMBL" id="KOO32790.1"/>
    </source>
</evidence>
<gene>
    <name evidence="1" type="ORF">Ctob_004459</name>
</gene>
<dbReference type="OrthoDB" id="46449at2759"/>
<dbReference type="Proteomes" id="UP000037460">
    <property type="component" value="Unassembled WGS sequence"/>
</dbReference>